<organism evidence="1 2">
    <name type="scientific">Cetraspora pellucida</name>
    <dbReference type="NCBI Taxonomy" id="1433469"/>
    <lineage>
        <taxon>Eukaryota</taxon>
        <taxon>Fungi</taxon>
        <taxon>Fungi incertae sedis</taxon>
        <taxon>Mucoromycota</taxon>
        <taxon>Glomeromycotina</taxon>
        <taxon>Glomeromycetes</taxon>
        <taxon>Diversisporales</taxon>
        <taxon>Gigasporaceae</taxon>
        <taxon>Cetraspora</taxon>
    </lineage>
</organism>
<comment type="caution">
    <text evidence="1">The sequence shown here is derived from an EMBL/GenBank/DDBJ whole genome shotgun (WGS) entry which is preliminary data.</text>
</comment>
<evidence type="ECO:0000313" key="2">
    <source>
        <dbReference type="Proteomes" id="UP000789366"/>
    </source>
</evidence>
<proteinExistence type="predicted"/>
<gene>
    <name evidence="1" type="ORF">SPELUC_LOCUS6600</name>
</gene>
<protein>
    <submittedName>
        <fullName evidence="1">11851_t:CDS:1</fullName>
    </submittedName>
</protein>
<dbReference type="Proteomes" id="UP000789366">
    <property type="component" value="Unassembled WGS sequence"/>
</dbReference>
<name>A0ACA9MFH5_9GLOM</name>
<reference evidence="1" key="1">
    <citation type="submission" date="2021-06" db="EMBL/GenBank/DDBJ databases">
        <authorList>
            <person name="Kallberg Y."/>
            <person name="Tangrot J."/>
            <person name="Rosling A."/>
        </authorList>
    </citation>
    <scope>NUCLEOTIDE SEQUENCE</scope>
    <source>
        <strain evidence="1">28 12/20/2015</strain>
    </source>
</reference>
<accession>A0ACA9MFH5</accession>
<keyword evidence="2" id="KW-1185">Reference proteome</keyword>
<dbReference type="EMBL" id="CAJVPW010007891">
    <property type="protein sequence ID" value="CAG8586953.1"/>
    <property type="molecule type" value="Genomic_DNA"/>
</dbReference>
<feature type="non-terminal residue" evidence="1">
    <location>
        <position position="1"/>
    </location>
</feature>
<sequence>ENSVVEKQAEFEIDTEVFKKVSLDQSIWASKKESYMNKKDIKMKVAAINKEYEEARIKLENSKEDFEKLRLILEEMYQTSSDNNEVLDSKNSAKEYQQKSAYTKKKSKEIKKRKRRAFFSEASSSNTISPKPNTEYENFIDYMMQLIRSLEEKIQHMEWDPPNCS</sequence>
<evidence type="ECO:0000313" key="1">
    <source>
        <dbReference type="EMBL" id="CAG8586953.1"/>
    </source>
</evidence>